<evidence type="ECO:0000313" key="13">
    <source>
        <dbReference type="EMBL" id="VDN10019.1"/>
    </source>
</evidence>
<comment type="similarity">
    <text evidence="2 11">Belongs to the sodium:solute symporter (SSF) (TC 2.A.21) family.</text>
</comment>
<name>A0A3P7NKW2_DIBLA</name>
<proteinExistence type="inferred from homology"/>
<dbReference type="InterPro" id="IPR038377">
    <property type="entry name" value="Na/Glc_symporter_sf"/>
</dbReference>
<dbReference type="PANTHER" id="PTHR42985:SF40">
    <property type="entry name" value="LD47995P-RELATED"/>
    <property type="match status" value="1"/>
</dbReference>
<organism evidence="13 14">
    <name type="scientific">Dibothriocephalus latus</name>
    <name type="common">Fish tapeworm</name>
    <name type="synonym">Diphyllobothrium latum</name>
    <dbReference type="NCBI Taxonomy" id="60516"/>
    <lineage>
        <taxon>Eukaryota</taxon>
        <taxon>Metazoa</taxon>
        <taxon>Spiralia</taxon>
        <taxon>Lophotrochozoa</taxon>
        <taxon>Platyhelminthes</taxon>
        <taxon>Cestoda</taxon>
        <taxon>Eucestoda</taxon>
        <taxon>Diphyllobothriidea</taxon>
        <taxon>Diphyllobothriidae</taxon>
        <taxon>Dibothriocephalus</taxon>
    </lineage>
</organism>
<protein>
    <submittedName>
        <fullName evidence="13">Uncharacterized protein</fullName>
    </submittedName>
</protein>
<evidence type="ECO:0000256" key="12">
    <source>
        <dbReference type="SAM" id="Phobius"/>
    </source>
</evidence>
<evidence type="ECO:0000256" key="1">
    <source>
        <dbReference type="ARBA" id="ARBA00004651"/>
    </source>
</evidence>
<evidence type="ECO:0000256" key="10">
    <source>
        <dbReference type="ARBA" id="ARBA00023201"/>
    </source>
</evidence>
<dbReference type="GO" id="GO:0015293">
    <property type="term" value="F:symporter activity"/>
    <property type="evidence" value="ECO:0007669"/>
    <property type="project" value="TreeGrafter"/>
</dbReference>
<keyword evidence="7" id="KW-0915">Sodium</keyword>
<evidence type="ECO:0000256" key="6">
    <source>
        <dbReference type="ARBA" id="ARBA00022989"/>
    </source>
</evidence>
<keyword evidence="14" id="KW-1185">Reference proteome</keyword>
<feature type="transmembrane region" description="Helical" evidence="12">
    <location>
        <begin position="12"/>
        <end position="29"/>
    </location>
</feature>
<dbReference type="Pfam" id="PF00474">
    <property type="entry name" value="SSF"/>
    <property type="match status" value="1"/>
</dbReference>
<dbReference type="Gene3D" id="1.20.1730.10">
    <property type="entry name" value="Sodium/glucose cotransporter"/>
    <property type="match status" value="1"/>
</dbReference>
<feature type="transmembrane region" description="Helical" evidence="12">
    <location>
        <begin position="130"/>
        <end position="151"/>
    </location>
</feature>
<dbReference type="Proteomes" id="UP000281553">
    <property type="component" value="Unassembled WGS sequence"/>
</dbReference>
<dbReference type="GO" id="GO:0005886">
    <property type="term" value="C:plasma membrane"/>
    <property type="evidence" value="ECO:0007669"/>
    <property type="project" value="UniProtKB-SubCell"/>
</dbReference>
<dbReference type="OrthoDB" id="6132759at2759"/>
<keyword evidence="6 12" id="KW-1133">Transmembrane helix</keyword>
<dbReference type="InterPro" id="IPR001734">
    <property type="entry name" value="Na/solute_symporter"/>
</dbReference>
<sequence>MEEALHWSDYFVFALFLFVYTLVGLYFRWSTQINNLFNRCLGRPIKEVKPQTADEIFLANRKLGVLPIMASTVASFLSAASMLGNHLEVYLYGLSLSCNLLAQCALHPLVSELYMPVLYNLKLYSINQYFELRFGVVAKIMATITFIVQMVS</sequence>
<evidence type="ECO:0000256" key="3">
    <source>
        <dbReference type="ARBA" id="ARBA00022448"/>
    </source>
</evidence>
<evidence type="ECO:0000256" key="8">
    <source>
        <dbReference type="ARBA" id="ARBA00023065"/>
    </source>
</evidence>
<evidence type="ECO:0000256" key="11">
    <source>
        <dbReference type="RuleBase" id="RU362091"/>
    </source>
</evidence>
<dbReference type="EMBL" id="UYRU01048284">
    <property type="protein sequence ID" value="VDN10019.1"/>
    <property type="molecule type" value="Genomic_DNA"/>
</dbReference>
<keyword evidence="3" id="KW-0813">Transport</keyword>
<reference evidence="13 14" key="1">
    <citation type="submission" date="2018-11" db="EMBL/GenBank/DDBJ databases">
        <authorList>
            <consortium name="Pathogen Informatics"/>
        </authorList>
    </citation>
    <scope>NUCLEOTIDE SEQUENCE [LARGE SCALE GENOMIC DNA]</scope>
</reference>
<evidence type="ECO:0000256" key="4">
    <source>
        <dbReference type="ARBA" id="ARBA00022475"/>
    </source>
</evidence>
<keyword evidence="10" id="KW-0739">Sodium transport</keyword>
<keyword evidence="9 12" id="KW-0472">Membrane</keyword>
<evidence type="ECO:0000256" key="7">
    <source>
        <dbReference type="ARBA" id="ARBA00023053"/>
    </source>
</evidence>
<evidence type="ECO:0000256" key="2">
    <source>
        <dbReference type="ARBA" id="ARBA00006434"/>
    </source>
</evidence>
<evidence type="ECO:0000256" key="9">
    <source>
        <dbReference type="ARBA" id="ARBA00023136"/>
    </source>
</evidence>
<gene>
    <name evidence="13" type="ORF">DILT_LOCUS5850</name>
</gene>
<keyword evidence="8" id="KW-0406">Ion transport</keyword>
<evidence type="ECO:0000256" key="5">
    <source>
        <dbReference type="ARBA" id="ARBA00022692"/>
    </source>
</evidence>
<dbReference type="PROSITE" id="PS50283">
    <property type="entry name" value="NA_SOLUT_SYMP_3"/>
    <property type="match status" value="1"/>
</dbReference>
<dbReference type="InterPro" id="IPR051163">
    <property type="entry name" value="Sodium:Solute_Symporter_SSF"/>
</dbReference>
<keyword evidence="4" id="KW-1003">Cell membrane</keyword>
<dbReference type="AlphaFoldDB" id="A0A3P7NKW2"/>
<comment type="subcellular location">
    <subcellularLocation>
        <location evidence="1">Cell membrane</location>
        <topology evidence="1">Multi-pass membrane protein</topology>
    </subcellularLocation>
</comment>
<keyword evidence="5 12" id="KW-0812">Transmembrane</keyword>
<dbReference type="GO" id="GO:0006814">
    <property type="term" value="P:sodium ion transport"/>
    <property type="evidence" value="ECO:0007669"/>
    <property type="project" value="UniProtKB-KW"/>
</dbReference>
<evidence type="ECO:0000313" key="14">
    <source>
        <dbReference type="Proteomes" id="UP000281553"/>
    </source>
</evidence>
<accession>A0A3P7NKW2</accession>
<dbReference type="PANTHER" id="PTHR42985">
    <property type="entry name" value="SODIUM-COUPLED MONOCARBOXYLATE TRANSPORTER"/>
    <property type="match status" value="1"/>
</dbReference>